<dbReference type="Proteomes" id="UP000601789">
    <property type="component" value="Unassembled WGS sequence"/>
</dbReference>
<dbReference type="Pfam" id="PF01047">
    <property type="entry name" value="MarR"/>
    <property type="match status" value="1"/>
</dbReference>
<dbReference type="RefSeq" id="WP_198474669.1">
    <property type="nucleotide sequence ID" value="NZ_JADGMQ010000002.1"/>
</dbReference>
<protein>
    <submittedName>
        <fullName evidence="2">MarR family transcriptional regulator</fullName>
    </submittedName>
</protein>
<comment type="caution">
    <text evidence="2">The sequence shown here is derived from an EMBL/GenBank/DDBJ whole genome shotgun (WGS) entry which is preliminary data.</text>
</comment>
<evidence type="ECO:0000259" key="1">
    <source>
        <dbReference type="PROSITE" id="PS50995"/>
    </source>
</evidence>
<gene>
    <name evidence="2" type="ORF">IOD40_04255</name>
</gene>
<name>A0ABS0SBK0_9HYPH</name>
<evidence type="ECO:0000313" key="3">
    <source>
        <dbReference type="Proteomes" id="UP000601789"/>
    </source>
</evidence>
<dbReference type="PROSITE" id="PS50995">
    <property type="entry name" value="HTH_MARR_2"/>
    <property type="match status" value="1"/>
</dbReference>
<reference evidence="2 3" key="1">
    <citation type="submission" date="2020-10" db="EMBL/GenBank/DDBJ databases">
        <title>Aquamicrobium zhengzhouensis sp. nov., a exopolysaccharide producing bacterium isolated from farmland soil.</title>
        <authorList>
            <person name="Wang X."/>
        </authorList>
    </citation>
    <scope>NUCLEOTIDE SEQUENCE [LARGE SCALE GENOMIC DNA]</scope>
    <source>
        <strain evidence="3">cd-1</strain>
    </source>
</reference>
<dbReference type="InterPro" id="IPR039422">
    <property type="entry name" value="MarR/SlyA-like"/>
</dbReference>
<sequence>MAKGESDFAAEAELNLGEFEASASFMLRLAELASYQAVSSLQTEVELSLPEQTVLVAIMMNPDARQGSIADRLHIRWPNMTKLVARLEKKKLITRRVSAEDRRVVTLTATNEGVEVARGVRERLIAYDKRALSMLDESECAQLVALLRKVVGWPSPAAKS</sequence>
<dbReference type="EMBL" id="JADGMQ010000002">
    <property type="protein sequence ID" value="MBI1619877.1"/>
    <property type="molecule type" value="Genomic_DNA"/>
</dbReference>
<feature type="domain" description="HTH marR-type" evidence="1">
    <location>
        <begin position="22"/>
        <end position="152"/>
    </location>
</feature>
<accession>A0ABS0SBK0</accession>
<dbReference type="PANTHER" id="PTHR33164">
    <property type="entry name" value="TRANSCRIPTIONAL REGULATOR, MARR FAMILY"/>
    <property type="match status" value="1"/>
</dbReference>
<dbReference type="InterPro" id="IPR036388">
    <property type="entry name" value="WH-like_DNA-bd_sf"/>
</dbReference>
<dbReference type="InterPro" id="IPR036390">
    <property type="entry name" value="WH_DNA-bd_sf"/>
</dbReference>
<keyword evidence="3" id="KW-1185">Reference proteome</keyword>
<dbReference type="SMART" id="SM00347">
    <property type="entry name" value="HTH_MARR"/>
    <property type="match status" value="1"/>
</dbReference>
<dbReference type="SUPFAM" id="SSF46785">
    <property type="entry name" value="Winged helix' DNA-binding domain"/>
    <property type="match status" value="1"/>
</dbReference>
<organism evidence="2 3">
    <name type="scientific">Aquamicrobium zhengzhouense</name>
    <dbReference type="NCBI Taxonomy" id="2781738"/>
    <lineage>
        <taxon>Bacteria</taxon>
        <taxon>Pseudomonadati</taxon>
        <taxon>Pseudomonadota</taxon>
        <taxon>Alphaproteobacteria</taxon>
        <taxon>Hyphomicrobiales</taxon>
        <taxon>Phyllobacteriaceae</taxon>
        <taxon>Aquamicrobium</taxon>
    </lineage>
</organism>
<evidence type="ECO:0000313" key="2">
    <source>
        <dbReference type="EMBL" id="MBI1619877.1"/>
    </source>
</evidence>
<dbReference type="InterPro" id="IPR000835">
    <property type="entry name" value="HTH_MarR-typ"/>
</dbReference>
<proteinExistence type="predicted"/>
<dbReference type="Gene3D" id="1.10.10.10">
    <property type="entry name" value="Winged helix-like DNA-binding domain superfamily/Winged helix DNA-binding domain"/>
    <property type="match status" value="1"/>
</dbReference>
<dbReference type="PANTHER" id="PTHR33164:SF43">
    <property type="entry name" value="HTH-TYPE TRANSCRIPTIONAL REPRESSOR YETL"/>
    <property type="match status" value="1"/>
</dbReference>
<dbReference type="PRINTS" id="PR00598">
    <property type="entry name" value="HTHMARR"/>
</dbReference>